<feature type="transmembrane region" description="Helical" evidence="2">
    <location>
        <begin position="116"/>
        <end position="135"/>
    </location>
</feature>
<feature type="transmembrane region" description="Helical" evidence="2">
    <location>
        <begin position="75"/>
        <end position="96"/>
    </location>
</feature>
<dbReference type="EMBL" id="CP002593">
    <property type="protein sequence ID" value="AEA22316.1"/>
    <property type="molecule type" value="Genomic_DNA"/>
</dbReference>
<keyword evidence="4" id="KW-1185">Reference proteome</keyword>
<feature type="region of interest" description="Disordered" evidence="1">
    <location>
        <begin position="145"/>
        <end position="191"/>
    </location>
</feature>
<sequence>MTGSGRGGGRWVLWLPGLVVAVGAAAATAHGLYEVAVAARVPTSIAWIYPLITDGLAVVAYTATARLSGSARGYAWAVVVLSAGLSGLAQAVFLASDPSPAVPAGLAVPGALRFGIGAWPAIAAALAAHLLHLLAADHPAAEHAAVDDQRSAVQAEPPRSTVSVQPDPFNGSERSNRRSTGRSEAWTAPLPTIECEPSREAAFNVDDGVVTPFIGRIERLQGHGQESPARDRALAAAARLTARTGALPTVSELETEAGVSRGTAAAVLKALREDEPALRALRTAAPDRGTAERDGLTDDAKDAPS</sequence>
<dbReference type="RefSeq" id="WP_013672258.1">
    <property type="nucleotide sequence ID" value="NC_015312.1"/>
</dbReference>
<feature type="compositionally biased region" description="Basic and acidic residues" evidence="1">
    <location>
        <begin position="289"/>
        <end position="305"/>
    </location>
</feature>
<keyword evidence="2" id="KW-0472">Membrane</keyword>
<name>F4CK93_PSEUX</name>
<dbReference type="OrthoDB" id="3573747at2"/>
<organism evidence="3 4">
    <name type="scientific">Pseudonocardia dioxanivorans (strain ATCC 55486 / DSM 44775 / JCM 13855 / CB1190)</name>
    <dbReference type="NCBI Taxonomy" id="675635"/>
    <lineage>
        <taxon>Bacteria</taxon>
        <taxon>Bacillati</taxon>
        <taxon>Actinomycetota</taxon>
        <taxon>Actinomycetes</taxon>
        <taxon>Pseudonocardiales</taxon>
        <taxon>Pseudonocardiaceae</taxon>
        <taxon>Pseudonocardia</taxon>
    </lineage>
</organism>
<feature type="transmembrane region" description="Helical" evidence="2">
    <location>
        <begin position="45"/>
        <end position="63"/>
    </location>
</feature>
<accession>F4CK93</accession>
<evidence type="ECO:0000313" key="3">
    <source>
        <dbReference type="EMBL" id="AEA22316.1"/>
    </source>
</evidence>
<dbReference type="STRING" id="675635.Psed_0034"/>
<proteinExistence type="predicted"/>
<dbReference type="Proteomes" id="UP000007809">
    <property type="component" value="Chromosome"/>
</dbReference>
<keyword evidence="2" id="KW-1133">Transmembrane helix</keyword>
<evidence type="ECO:0000256" key="2">
    <source>
        <dbReference type="SAM" id="Phobius"/>
    </source>
</evidence>
<dbReference type="HOGENOM" id="CLU_911753_0_0_11"/>
<feature type="region of interest" description="Disordered" evidence="1">
    <location>
        <begin position="281"/>
        <end position="305"/>
    </location>
</feature>
<gene>
    <name evidence="3" type="ordered locus">Psed_0034</name>
</gene>
<evidence type="ECO:0000313" key="4">
    <source>
        <dbReference type="Proteomes" id="UP000007809"/>
    </source>
</evidence>
<protein>
    <recommendedName>
        <fullName evidence="5">DUF2637 domain-containing protein</fullName>
    </recommendedName>
</protein>
<dbReference type="KEGG" id="pdx:Psed_0034"/>
<dbReference type="AlphaFoldDB" id="F4CK93"/>
<keyword evidence="2" id="KW-0812">Transmembrane</keyword>
<reference evidence="3 4" key="1">
    <citation type="journal article" date="2011" name="J. Bacteriol.">
        <title>Genome sequence of the 1,4-dioxane-degrading Pseudonocardia dioxanivorans strain CB1190.</title>
        <authorList>
            <person name="Sales C.M."/>
            <person name="Mahendra S."/>
            <person name="Grostern A."/>
            <person name="Parales R.E."/>
            <person name="Goodwin L.A."/>
            <person name="Woyke T."/>
            <person name="Nolan M."/>
            <person name="Lapidus A."/>
            <person name="Chertkov O."/>
            <person name="Ovchinnikova G."/>
            <person name="Sczyrba A."/>
            <person name="Alvarez-Cohen L."/>
        </authorList>
    </citation>
    <scope>NUCLEOTIDE SEQUENCE [LARGE SCALE GENOMIC DNA]</scope>
    <source>
        <strain evidence="4">ATCC 55486 / DSM 44775 / JCM 13855 / CB1190</strain>
    </source>
</reference>
<feature type="transmembrane region" description="Helical" evidence="2">
    <location>
        <begin position="12"/>
        <end position="33"/>
    </location>
</feature>
<evidence type="ECO:0008006" key="5">
    <source>
        <dbReference type="Google" id="ProtNLM"/>
    </source>
</evidence>
<evidence type="ECO:0000256" key="1">
    <source>
        <dbReference type="SAM" id="MobiDB-lite"/>
    </source>
</evidence>